<evidence type="ECO:0000313" key="1">
    <source>
        <dbReference type="EMBL" id="KAF2870356.1"/>
    </source>
</evidence>
<sequence length="486" mass="54503">MATFATLSTELQDIIIADLALKDLCHLSRTCKANRALTLPLIYRAITLSWSKKNESQANAAVTLLVNILENPFLASLVEQLHFLTDGSFSIRTRLGSADMIPDTSLELRKQKQEDIPEAALYQALERLDRLNLSAWKEEVRSGGLDASIAVLILCCPKLKVLEIGVDLLVGNTLLPRAFRHLLSGKEPSSLERIHLAGDMGEWCIAPQEFKLDMALSLPCFYLPAIQELKLCLSDLTFANDETRGEHVEEPWLMVAPLPTEPPSALHLNRLHLVHSLARPAILTAILSNTPNLCHLDYEFDAWGEGKDPILDASELARAITCVRTTLKHLRIRITPFLDRDRQILENLPAVWTSGALGSFATFHALRYLEVTPVILYGQIYWEENEPPLGSMLPASLETLCLTDDLQSVCVNNTWWGLTGNSFYKMVEHLIVRDRANAVPKLKELVMDVPDSLGFDDDAWRPAHTDELRKRCEIQGLRCTVSEQYP</sequence>
<gene>
    <name evidence="1" type="ORF">BDV95DRAFT_575628</name>
</gene>
<dbReference type="AlphaFoldDB" id="A0A7C8M6X8"/>
<dbReference type="OrthoDB" id="3801185at2759"/>
<accession>A0A7C8M6X8</accession>
<dbReference type="InterPro" id="IPR032675">
    <property type="entry name" value="LRR_dom_sf"/>
</dbReference>
<dbReference type="EMBL" id="JAADJZ010000014">
    <property type="protein sequence ID" value="KAF2870356.1"/>
    <property type="molecule type" value="Genomic_DNA"/>
</dbReference>
<name>A0A7C8M6X8_9PLEO</name>
<keyword evidence="2" id="KW-1185">Reference proteome</keyword>
<proteinExistence type="predicted"/>
<protein>
    <recommendedName>
        <fullName evidence="3">F-box domain-containing protein</fullName>
    </recommendedName>
</protein>
<comment type="caution">
    <text evidence="1">The sequence shown here is derived from an EMBL/GenBank/DDBJ whole genome shotgun (WGS) entry which is preliminary data.</text>
</comment>
<organism evidence="1 2">
    <name type="scientific">Massariosphaeria phaeospora</name>
    <dbReference type="NCBI Taxonomy" id="100035"/>
    <lineage>
        <taxon>Eukaryota</taxon>
        <taxon>Fungi</taxon>
        <taxon>Dikarya</taxon>
        <taxon>Ascomycota</taxon>
        <taxon>Pezizomycotina</taxon>
        <taxon>Dothideomycetes</taxon>
        <taxon>Pleosporomycetidae</taxon>
        <taxon>Pleosporales</taxon>
        <taxon>Pleosporales incertae sedis</taxon>
        <taxon>Massariosphaeria</taxon>
    </lineage>
</organism>
<evidence type="ECO:0000313" key="2">
    <source>
        <dbReference type="Proteomes" id="UP000481861"/>
    </source>
</evidence>
<dbReference type="Proteomes" id="UP000481861">
    <property type="component" value="Unassembled WGS sequence"/>
</dbReference>
<dbReference type="Gene3D" id="3.80.10.10">
    <property type="entry name" value="Ribonuclease Inhibitor"/>
    <property type="match status" value="1"/>
</dbReference>
<evidence type="ECO:0008006" key="3">
    <source>
        <dbReference type="Google" id="ProtNLM"/>
    </source>
</evidence>
<reference evidence="1 2" key="1">
    <citation type="submission" date="2020-01" db="EMBL/GenBank/DDBJ databases">
        <authorList>
            <consortium name="DOE Joint Genome Institute"/>
            <person name="Haridas S."/>
            <person name="Albert R."/>
            <person name="Binder M."/>
            <person name="Bloem J."/>
            <person name="Labutti K."/>
            <person name="Salamov A."/>
            <person name="Andreopoulos B."/>
            <person name="Baker S.E."/>
            <person name="Barry K."/>
            <person name="Bills G."/>
            <person name="Bluhm B.H."/>
            <person name="Cannon C."/>
            <person name="Castanera R."/>
            <person name="Culley D.E."/>
            <person name="Daum C."/>
            <person name="Ezra D."/>
            <person name="Gonzalez J.B."/>
            <person name="Henrissat B."/>
            <person name="Kuo A."/>
            <person name="Liang C."/>
            <person name="Lipzen A."/>
            <person name="Lutzoni F."/>
            <person name="Magnuson J."/>
            <person name="Mondo S."/>
            <person name="Nolan M."/>
            <person name="Ohm R."/>
            <person name="Pangilinan J."/>
            <person name="Park H.-J.H."/>
            <person name="Ramirez L."/>
            <person name="Alfaro M."/>
            <person name="Sun H."/>
            <person name="Tritt A."/>
            <person name="Yoshinaga Y."/>
            <person name="Zwiers L.-H.L."/>
            <person name="Turgeon B.G."/>
            <person name="Goodwin S.B."/>
            <person name="Spatafora J.W."/>
            <person name="Crous P.W."/>
            <person name="Grigoriev I.V."/>
        </authorList>
    </citation>
    <scope>NUCLEOTIDE SEQUENCE [LARGE SCALE GENOMIC DNA]</scope>
    <source>
        <strain evidence="1 2">CBS 611.86</strain>
    </source>
</reference>